<proteinExistence type="predicted"/>
<accession>A0A517YE51</accession>
<dbReference type="AlphaFoldDB" id="A0A517YE51"/>
<reference evidence="1 2" key="1">
    <citation type="submission" date="2019-02" db="EMBL/GenBank/DDBJ databases">
        <title>Deep-cultivation of Planctomycetes and their phenomic and genomic characterization uncovers novel biology.</title>
        <authorList>
            <person name="Wiegand S."/>
            <person name="Jogler M."/>
            <person name="Boedeker C."/>
            <person name="Pinto D."/>
            <person name="Vollmers J."/>
            <person name="Rivas-Marin E."/>
            <person name="Kohn T."/>
            <person name="Peeters S.H."/>
            <person name="Heuer A."/>
            <person name="Rast P."/>
            <person name="Oberbeckmann S."/>
            <person name="Bunk B."/>
            <person name="Jeske O."/>
            <person name="Meyerdierks A."/>
            <person name="Storesund J.E."/>
            <person name="Kallscheuer N."/>
            <person name="Luecker S."/>
            <person name="Lage O.M."/>
            <person name="Pohl T."/>
            <person name="Merkel B.J."/>
            <person name="Hornburger P."/>
            <person name="Mueller R.-W."/>
            <person name="Bruemmer F."/>
            <person name="Labrenz M."/>
            <person name="Spormann A.M."/>
            <person name="Op den Camp H."/>
            <person name="Overmann J."/>
            <person name="Amann R."/>
            <person name="Jetten M.S.M."/>
            <person name="Mascher T."/>
            <person name="Medema M.H."/>
            <person name="Devos D.P."/>
            <person name="Kaster A.-K."/>
            <person name="Ovreas L."/>
            <person name="Rohde M."/>
            <person name="Galperin M.Y."/>
            <person name="Jogler C."/>
        </authorList>
    </citation>
    <scope>NUCLEOTIDE SEQUENCE [LARGE SCALE GENOMIC DNA]</scope>
    <source>
        <strain evidence="1 2">ETA_A8</strain>
    </source>
</reference>
<dbReference type="OrthoDB" id="273891at2"/>
<dbReference type="EMBL" id="CP036274">
    <property type="protein sequence ID" value="QDU28515.1"/>
    <property type="molecule type" value="Genomic_DNA"/>
</dbReference>
<organism evidence="1 2">
    <name type="scientific">Anatilimnocola aggregata</name>
    <dbReference type="NCBI Taxonomy" id="2528021"/>
    <lineage>
        <taxon>Bacteria</taxon>
        <taxon>Pseudomonadati</taxon>
        <taxon>Planctomycetota</taxon>
        <taxon>Planctomycetia</taxon>
        <taxon>Pirellulales</taxon>
        <taxon>Pirellulaceae</taxon>
        <taxon>Anatilimnocola</taxon>
    </lineage>
</organism>
<evidence type="ECO:0000313" key="2">
    <source>
        <dbReference type="Proteomes" id="UP000315017"/>
    </source>
</evidence>
<name>A0A517YE51_9BACT</name>
<dbReference type="Proteomes" id="UP000315017">
    <property type="component" value="Chromosome"/>
</dbReference>
<evidence type="ECO:0000313" key="1">
    <source>
        <dbReference type="EMBL" id="QDU28515.1"/>
    </source>
</evidence>
<gene>
    <name evidence="1" type="ORF">ETAA8_36170</name>
</gene>
<dbReference type="RefSeq" id="WP_145090935.1">
    <property type="nucleotide sequence ID" value="NZ_CP036274.1"/>
</dbReference>
<sequence length="211" mass="23522">MSADSNSPKSASEAAAQREAAAAYKKVLSGESLSNREQSALKKFERDKEEKLRWQYYGKIPQKHWREMSGRQTKVLHEQAGLYGLPFGGANISLPDVVLALHNFLAANARKLATPDDELMQSGANSPALERYREERATLAKLERQEREGTLLPRDEARDGLGRIATRLRAAGELLERQFGPEAREILDEALSDADREIEQVFGGTDESDPQ</sequence>
<dbReference type="KEGG" id="aagg:ETAA8_36170"/>
<keyword evidence="2" id="KW-1185">Reference proteome</keyword>
<protein>
    <submittedName>
        <fullName evidence="1">Uncharacterized protein</fullName>
    </submittedName>
</protein>